<accession>A0A2K3Q797</accession>
<feature type="compositionally biased region" description="Polar residues" evidence="1">
    <location>
        <begin position="812"/>
        <end position="827"/>
    </location>
</feature>
<feature type="region of interest" description="Disordered" evidence="1">
    <location>
        <begin position="281"/>
        <end position="343"/>
    </location>
</feature>
<feature type="compositionally biased region" description="Low complexity" evidence="1">
    <location>
        <begin position="1421"/>
        <end position="1431"/>
    </location>
</feature>
<feature type="compositionally biased region" description="Polar residues" evidence="1">
    <location>
        <begin position="327"/>
        <end position="339"/>
    </location>
</feature>
<gene>
    <name evidence="2" type="ORF">TCAP_06621</name>
</gene>
<feature type="compositionally biased region" description="Low complexity" evidence="1">
    <location>
        <begin position="283"/>
        <end position="304"/>
    </location>
</feature>
<feature type="compositionally biased region" description="Pro residues" evidence="1">
    <location>
        <begin position="1474"/>
        <end position="1486"/>
    </location>
</feature>
<feature type="non-terminal residue" evidence="2">
    <location>
        <position position="1537"/>
    </location>
</feature>
<feature type="region of interest" description="Disordered" evidence="1">
    <location>
        <begin position="446"/>
        <end position="470"/>
    </location>
</feature>
<feature type="region of interest" description="Disordered" evidence="1">
    <location>
        <begin position="1190"/>
        <end position="1285"/>
    </location>
</feature>
<comment type="caution">
    <text evidence="2">The sequence shown here is derived from an EMBL/GenBank/DDBJ whole genome shotgun (WGS) entry which is preliminary data.</text>
</comment>
<feature type="compositionally biased region" description="Low complexity" evidence="1">
    <location>
        <begin position="1267"/>
        <end position="1276"/>
    </location>
</feature>
<feature type="compositionally biased region" description="Basic and acidic residues" evidence="1">
    <location>
        <begin position="1252"/>
        <end position="1261"/>
    </location>
</feature>
<feature type="region of interest" description="Disordered" evidence="1">
    <location>
        <begin position="750"/>
        <end position="781"/>
    </location>
</feature>
<dbReference type="Proteomes" id="UP000236621">
    <property type="component" value="Unassembled WGS sequence"/>
</dbReference>
<evidence type="ECO:0000313" key="2">
    <source>
        <dbReference type="EMBL" id="PNY23446.1"/>
    </source>
</evidence>
<evidence type="ECO:0000256" key="1">
    <source>
        <dbReference type="SAM" id="MobiDB-lite"/>
    </source>
</evidence>
<feature type="region of interest" description="Disordered" evidence="1">
    <location>
        <begin position="798"/>
        <end position="831"/>
    </location>
</feature>
<keyword evidence="3" id="KW-1185">Reference proteome</keyword>
<feature type="region of interest" description="Disordered" evidence="1">
    <location>
        <begin position="647"/>
        <end position="677"/>
    </location>
</feature>
<reference evidence="2 3" key="1">
    <citation type="submission" date="2017-08" db="EMBL/GenBank/DDBJ databases">
        <title>Harnessing the power of phylogenomics to disentangle the directionality and signatures of interkingdom host jumping in the parasitic fungal genus Tolypocladium.</title>
        <authorList>
            <person name="Quandt C.A."/>
            <person name="Patterson W."/>
            <person name="Spatafora J.W."/>
        </authorList>
    </citation>
    <scope>NUCLEOTIDE SEQUENCE [LARGE SCALE GENOMIC DNA]</scope>
    <source>
        <strain evidence="2 3">CBS 113982</strain>
    </source>
</reference>
<protein>
    <submittedName>
        <fullName evidence="2">Uncharacterized protein</fullName>
    </submittedName>
</protein>
<feature type="compositionally biased region" description="Basic and acidic residues" evidence="1">
    <location>
        <begin position="1514"/>
        <end position="1524"/>
    </location>
</feature>
<dbReference type="EMBL" id="NRSZ01001093">
    <property type="protein sequence ID" value="PNY23446.1"/>
    <property type="molecule type" value="Genomic_DNA"/>
</dbReference>
<evidence type="ECO:0000313" key="3">
    <source>
        <dbReference type="Proteomes" id="UP000236621"/>
    </source>
</evidence>
<feature type="compositionally biased region" description="Polar residues" evidence="1">
    <location>
        <begin position="872"/>
        <end position="881"/>
    </location>
</feature>
<name>A0A2K3Q797_9HYPO</name>
<sequence>MPPCAADVEQWWLVVGMDALSRLVDASDLQVNPRECGFAQVVHRKLRAFDNDPGIKDALCECMAEIAAKKAFQDDFNPRRKMHTAMRCIFQKPNAEGIDFARAMDGLEHLDTMEMHRQRLVAATRQAMVTGVPHHHHAPIIQELERQTTFRYRQFHLGFRACILMEDLAKVGVERKSVAEIMARFNSLFPAFTFVADSEDVDLIPYSTGLRDSVRFSVFEHLMSDNPASEQAQRAIHMKLFCWCDIPGYVQAWEAMMRYSEEVKKLESTCLEALGVIERRSMGGRPRGSSTGSSFVAVSSDSKSPTVCAPRASTPGSPEDIVADMSFPSTSSNRGSAGVNSAPPVPNPLLKGMPGREISAAKTDGAAFAGDHHAPPILTYPEDLSTTEFDQHSLAKDLGMTSQEKAQLGLIIPKQIPNRDFYAGNLMPKSPARAARHARRLAKAKLEKKKMDKDAPPVPPLPPIPESLRSTLTPKGLAKLFERTKGRRQSDEAEPLLPSTAAPLGPHERNATISSAFSRGKLLRPLLTTQISNPELRSPGRLRTLQAAAGDAGKPFGTSPAETTSPTIAFPEPAYARVQKSNARYRLAPPRLSPMEYTRMYLIEKAQAEREVRPCELPAPEKLWRWTPKWENFLIVPVVPPSINRNFAQMTPPPDAEQDENGSDAESTTTLKLDTPTMPCPRLSLNLGGMTAFFPSVMNLARLGMSGDGDADPPASSSEAYVNQLRRSRSFTVCRRTLLISIAEEYPQEGHVSLHTPTPDDNGGTTGDGASASMPHSSRMLARQDHETGLGLAANDAEAQQENAEVKDGDNESPQEAPSGTPSTTHGQAVPYDRAGTMAWLDRAESSSLYSDRSAKTAVHVGVQEQRPRSDTVFTPTSSPDIRSRAGLSPSHSSVLSPALERPVVEYSPASKSASMSLSSIREAPSPLARFAASPCGRGPTRDSPVSVKERVKADGGNLRAEEPRRAKLVQSTSSGRVKSTAADIRTTGSGVAMASDLQPAPLKVRKQRSSPAENEAERCSRMWQGLSDEINEKLTEFSKYERSKVNDEKLLERSAQLGPLTPLETSKVRHLSLEGGEELAERVGALDTEQTKPKLQRAASALMTPTKTRFALETVQAPSFTIADGEEPSGFTPRQSKPGATQAAIPDSPTLPSIECSLEGGEGRSGSETMTHRRRRDEISRLLACNIPRPMDATTPTESCAKTGPTKVGPRTSAGSGASGVDAPAERLASKDSSFTLDKSKGEDSVTILPRVRETTDGCRGRHSRATTTSATPRSYFDHSPERKVRKKLSAIDALTPLAFQRFDTAARLASAVTRRDFSGSTSSPPADRAVRPGRAPSSAFGNLFRKYSRAKADDSEPTTPKSPPGPAVHWRPFEETGERPAEGWMAGRADSKARAAETISEDARGGTKPRDQRRLRTTSGSHSHNNNGGSSSGGAAGFKDKTKRRMALQAGRKPRSEETAAGFKSFVDDRPPPPPTSPLPPLPPATSELKGPAYKAKKPLGLWVDTGAAGEEPPRAGKEAMPRSRNAAAGPSSTG</sequence>
<feature type="region of interest" description="Disordered" evidence="1">
    <location>
        <begin position="1123"/>
        <end position="1175"/>
    </location>
</feature>
<feature type="compositionally biased region" description="Basic and acidic residues" evidence="1">
    <location>
        <begin position="1391"/>
        <end position="1416"/>
    </location>
</feature>
<dbReference type="STRING" id="45235.A0A2K3Q797"/>
<feature type="region of interest" description="Disordered" evidence="1">
    <location>
        <begin position="1313"/>
        <end position="1537"/>
    </location>
</feature>
<feature type="region of interest" description="Disordered" evidence="1">
    <location>
        <begin position="847"/>
        <end position="895"/>
    </location>
</feature>
<feature type="compositionally biased region" description="Basic and acidic residues" evidence="1">
    <location>
        <begin position="1373"/>
        <end position="1383"/>
    </location>
</feature>
<feature type="compositionally biased region" description="Pro residues" evidence="1">
    <location>
        <begin position="456"/>
        <end position="465"/>
    </location>
</feature>
<proteinExistence type="predicted"/>
<feature type="region of interest" description="Disordered" evidence="1">
    <location>
        <begin position="483"/>
        <end position="508"/>
    </location>
</feature>
<dbReference type="OrthoDB" id="4889313at2759"/>
<organism evidence="2 3">
    <name type="scientific">Tolypocladium capitatum</name>
    <dbReference type="NCBI Taxonomy" id="45235"/>
    <lineage>
        <taxon>Eukaryota</taxon>
        <taxon>Fungi</taxon>
        <taxon>Dikarya</taxon>
        <taxon>Ascomycota</taxon>
        <taxon>Pezizomycotina</taxon>
        <taxon>Sordariomycetes</taxon>
        <taxon>Hypocreomycetidae</taxon>
        <taxon>Hypocreales</taxon>
        <taxon>Ophiocordycipitaceae</taxon>
        <taxon>Tolypocladium</taxon>
    </lineage>
</organism>
<feature type="compositionally biased region" description="Basic and acidic residues" evidence="1">
    <location>
        <begin position="948"/>
        <end position="966"/>
    </location>
</feature>
<feature type="region of interest" description="Disordered" evidence="1">
    <location>
        <begin position="931"/>
        <end position="1019"/>
    </location>
</feature>